<dbReference type="InterPro" id="IPR036465">
    <property type="entry name" value="vWFA_dom_sf"/>
</dbReference>
<dbReference type="SUPFAM" id="SSF57603">
    <property type="entry name" value="FnI-like domain"/>
    <property type="match status" value="5"/>
</dbReference>
<evidence type="ECO:0000313" key="6">
    <source>
        <dbReference type="RefSeq" id="XP_019642385.1"/>
    </source>
</evidence>
<feature type="domain" description="VWFC" evidence="3">
    <location>
        <begin position="374"/>
        <end position="428"/>
    </location>
</feature>
<feature type="domain" description="VWFC" evidence="3">
    <location>
        <begin position="430"/>
        <end position="490"/>
    </location>
</feature>
<feature type="domain" description="VWFC" evidence="3">
    <location>
        <begin position="310"/>
        <end position="368"/>
    </location>
</feature>
<dbReference type="PANTHER" id="PTHR46439">
    <property type="entry name" value="CYSTEINE-RICH MOTOR NEURON 1 PROTEIN"/>
    <property type="match status" value="1"/>
</dbReference>
<dbReference type="OrthoDB" id="6022609at2759"/>
<name>A0A6P4ZMD9_BRABE</name>
<evidence type="ECO:0000256" key="1">
    <source>
        <dbReference type="SAM" id="MobiDB-lite"/>
    </source>
</evidence>
<dbReference type="SMART" id="SM00327">
    <property type="entry name" value="VWA"/>
    <property type="match status" value="1"/>
</dbReference>
<gene>
    <name evidence="6" type="primary">LOC109483748</name>
</gene>
<feature type="region of interest" description="Disordered" evidence="1">
    <location>
        <begin position="21"/>
        <end position="51"/>
    </location>
</feature>
<organism evidence="5 6">
    <name type="scientific">Branchiostoma belcheri</name>
    <name type="common">Amphioxus</name>
    <dbReference type="NCBI Taxonomy" id="7741"/>
    <lineage>
        <taxon>Eukaryota</taxon>
        <taxon>Metazoa</taxon>
        <taxon>Chordata</taxon>
        <taxon>Cephalochordata</taxon>
        <taxon>Leptocardii</taxon>
        <taxon>Amphioxiformes</taxon>
        <taxon>Branchiostomatidae</taxon>
        <taxon>Branchiostoma</taxon>
    </lineage>
</organism>
<evidence type="ECO:0000313" key="5">
    <source>
        <dbReference type="Proteomes" id="UP000515135"/>
    </source>
</evidence>
<proteinExistence type="predicted"/>
<dbReference type="Pfam" id="PF00092">
    <property type="entry name" value="VWA"/>
    <property type="match status" value="1"/>
</dbReference>
<feature type="compositionally biased region" description="Pro residues" evidence="1">
    <location>
        <begin position="26"/>
        <end position="51"/>
    </location>
</feature>
<feature type="domain" description="VWFC" evidence="3">
    <location>
        <begin position="245"/>
        <end position="305"/>
    </location>
</feature>
<dbReference type="Proteomes" id="UP000515135">
    <property type="component" value="Unplaced"/>
</dbReference>
<dbReference type="Pfam" id="PF23334">
    <property type="entry name" value="VWC2L_2nd"/>
    <property type="match status" value="5"/>
</dbReference>
<keyword evidence="5" id="KW-1185">Reference proteome</keyword>
<dbReference type="InterPro" id="IPR002035">
    <property type="entry name" value="VWF_A"/>
</dbReference>
<keyword evidence="2" id="KW-0732">Signal</keyword>
<reference evidence="6" key="1">
    <citation type="submission" date="2025-08" db="UniProtKB">
        <authorList>
            <consortium name="RefSeq"/>
        </authorList>
    </citation>
    <scope>IDENTIFICATION</scope>
    <source>
        <tissue evidence="6">Gonad</tissue>
    </source>
</reference>
<feature type="chain" id="PRO_5027821611" evidence="2">
    <location>
        <begin position="22"/>
        <end position="554"/>
    </location>
</feature>
<dbReference type="GO" id="GO:0005886">
    <property type="term" value="C:plasma membrane"/>
    <property type="evidence" value="ECO:0007669"/>
    <property type="project" value="TreeGrafter"/>
</dbReference>
<dbReference type="SMART" id="SM00214">
    <property type="entry name" value="VWC"/>
    <property type="match status" value="5"/>
</dbReference>
<protein>
    <submittedName>
        <fullName evidence="6">Extracellular matrix protein FRAS1-like isoform X4</fullName>
    </submittedName>
</protein>
<evidence type="ECO:0000259" key="4">
    <source>
        <dbReference type="PROSITE" id="PS50234"/>
    </source>
</evidence>
<evidence type="ECO:0000256" key="2">
    <source>
        <dbReference type="SAM" id="SignalP"/>
    </source>
</evidence>
<dbReference type="InterPro" id="IPR052624">
    <property type="entry name" value="CRIM1"/>
</dbReference>
<feature type="domain" description="VWFA" evidence="4">
    <location>
        <begin position="60"/>
        <end position="237"/>
    </location>
</feature>
<sequence>MMWKLLLPTLVMFVSIHQTSGENYPTPAPEPVPPTPAPEPVPPAPEPEPPAPVAPVCATDVVFIVDDSSSVSSSWFGRAKQFIIDFLQCFTDQDVGIGVILFNCVPRTGIPLGMYTAADAGLPAAISLMMRQGGLSRIGQAISFMTATTSFRHGVPKAVVILTDGMPQSDAAGQTMDDYEAQAIAARNAGIDLYAVGIGGPGRVDFDVLETITGSEDRLFRGEYNPCKVAYRILANLCASAAALAGCMYGNAVVIPVGYEYKPDDCTMCTCDAAGEAPACAVYSCAPPPCDNPVRVAGQCCPVCDFEAPAGCLYNGAIIPFGEEYKPSDCTSCHCYGDEAVCSGGGCGASSACQQYIRIAGQCCPICPPCCLGCNHDVGIIPMGATYEMDACSSCRCSGGSMGCSGRGCGVSCSNPVYIEGRCCPVCPENSCEHADGFILVGENYKVDNCMTCTCPAAGAEPACFTPGCYLPPECDSPAQIAGQCCPVCEAPVGCPYNGMVIPLNNSFKPDACTKCTCYEADEPPVCLPVFCPSLACPNKINIAGECCPICPNM</sequence>
<dbReference type="PROSITE" id="PS50234">
    <property type="entry name" value="VWFA"/>
    <property type="match status" value="1"/>
</dbReference>
<accession>A0A6P4ZMD9</accession>
<dbReference type="RefSeq" id="XP_019642385.1">
    <property type="nucleotide sequence ID" value="XM_019786826.1"/>
</dbReference>
<feature type="domain" description="VWFC" evidence="3">
    <location>
        <begin position="493"/>
        <end position="552"/>
    </location>
</feature>
<dbReference type="InterPro" id="IPR001007">
    <property type="entry name" value="VWF_dom"/>
</dbReference>
<dbReference type="GeneID" id="109483748"/>
<dbReference type="PANTHER" id="PTHR46439:SF1">
    <property type="entry name" value="CYSTEINE-RICH MOTOR NEURON 1 PROTEIN"/>
    <property type="match status" value="1"/>
</dbReference>
<dbReference type="SUPFAM" id="SSF53300">
    <property type="entry name" value="vWA-like"/>
    <property type="match status" value="1"/>
</dbReference>
<dbReference type="Gene3D" id="3.40.50.410">
    <property type="entry name" value="von Willebrand factor, type A domain"/>
    <property type="match status" value="1"/>
</dbReference>
<dbReference type="Gene3D" id="6.20.200.20">
    <property type="match status" value="4"/>
</dbReference>
<dbReference type="PROSITE" id="PS50184">
    <property type="entry name" value="VWFC_2"/>
    <property type="match status" value="5"/>
</dbReference>
<evidence type="ECO:0000259" key="3">
    <source>
        <dbReference type="PROSITE" id="PS50184"/>
    </source>
</evidence>
<dbReference type="AlphaFoldDB" id="A0A6P4ZMD9"/>
<feature type="signal peptide" evidence="2">
    <location>
        <begin position="1"/>
        <end position="21"/>
    </location>
</feature>
<dbReference type="PROSITE" id="PS01208">
    <property type="entry name" value="VWFC_1"/>
    <property type="match status" value="3"/>
</dbReference>